<keyword evidence="1" id="KW-1133">Transmembrane helix</keyword>
<dbReference type="EMBL" id="OU015568">
    <property type="protein sequence ID" value="CAG5081126.1"/>
    <property type="molecule type" value="Genomic_DNA"/>
</dbReference>
<keyword evidence="3" id="KW-1185">Reference proteome</keyword>
<name>A0ABN7RV05_OIKDI</name>
<organism evidence="2 3">
    <name type="scientific">Oikopleura dioica</name>
    <name type="common">Tunicate</name>
    <dbReference type="NCBI Taxonomy" id="34765"/>
    <lineage>
        <taxon>Eukaryota</taxon>
        <taxon>Metazoa</taxon>
        <taxon>Chordata</taxon>
        <taxon>Tunicata</taxon>
        <taxon>Appendicularia</taxon>
        <taxon>Copelata</taxon>
        <taxon>Oikopleuridae</taxon>
        <taxon>Oikopleura</taxon>
    </lineage>
</organism>
<reference evidence="2 3" key="1">
    <citation type="submission" date="2021-04" db="EMBL/GenBank/DDBJ databases">
        <authorList>
            <person name="Bliznina A."/>
        </authorList>
    </citation>
    <scope>NUCLEOTIDE SEQUENCE [LARGE SCALE GENOMIC DNA]</scope>
</reference>
<dbReference type="Proteomes" id="UP001158576">
    <property type="component" value="Chromosome PAR"/>
</dbReference>
<sequence length="444" mass="49249">MVVIFSKLRKNQTAPEVITPPPPYRMCCPPGSHRHRREAERFSDFSITTRRPRPTILMRSEAATGAATTPATSTTTTATRMMGNKAPTTHRLASCEQFTTKVTFFLLGSFFALSVYLLIASFQHVCNWPTVKTSSKVADPRIVRDRREGAEEEIAMVDLGGLAAAAAAASGDYEGSVEGSGGDAPAAAASAAVVTVEVEGSSDSTDPWPSDCEDPLCSYCRGYCYKIKPAAANRDTPTNNAQDDDSKVNHSPDLELKLPKLEITENQSDQFPTINHDPAAATEEKPATILPTPTTNMASGSSTSTLDYEFVDSIFNDFTSDGSAVILETQLGDKVEYDFFFNSFYKKLKITLSPIVENDQSMKDNQLPCFTLRLFETHAYEIDNVNTRLAVMWIEDDDRFKSWRVENWVQSQQMMTLSAIKITGRPKFSPRYDLEWELEFLRDA</sequence>
<evidence type="ECO:0000313" key="2">
    <source>
        <dbReference type="EMBL" id="CAG5081126.1"/>
    </source>
</evidence>
<feature type="transmembrane region" description="Helical" evidence="1">
    <location>
        <begin position="102"/>
        <end position="122"/>
    </location>
</feature>
<proteinExistence type="predicted"/>
<keyword evidence="1" id="KW-0812">Transmembrane</keyword>
<evidence type="ECO:0000313" key="3">
    <source>
        <dbReference type="Proteomes" id="UP001158576"/>
    </source>
</evidence>
<protein>
    <submittedName>
        <fullName evidence="2">Oidioi.mRNA.OKI2018_I69.PAR.g9793.t1.cds</fullName>
    </submittedName>
</protein>
<gene>
    <name evidence="2" type="ORF">OKIOD_LOCUS1351</name>
</gene>
<keyword evidence="1" id="KW-0472">Membrane</keyword>
<evidence type="ECO:0000256" key="1">
    <source>
        <dbReference type="SAM" id="Phobius"/>
    </source>
</evidence>
<accession>A0ABN7RV05</accession>